<evidence type="ECO:0000313" key="3">
    <source>
        <dbReference type="Proteomes" id="UP000824496"/>
    </source>
</evidence>
<dbReference type="RefSeq" id="WP_223910268.1">
    <property type="nucleotide sequence ID" value="NZ_AP025017.1"/>
</dbReference>
<dbReference type="EMBL" id="AP025017">
    <property type="protein sequence ID" value="BDA63486.1"/>
    <property type="molecule type" value="Genomic_DNA"/>
</dbReference>
<accession>A0ABN6K3F6</accession>
<reference evidence="2 3" key="1">
    <citation type="submission" date="2021-08" db="EMBL/GenBank/DDBJ databases">
        <title>Whole genome sequence of novel Actinomyces species strain MAS-1.</title>
        <authorList>
            <person name="Saito M."/>
            <person name="Kuwahara N."/>
            <person name="Takizawa T."/>
            <person name="Gotouda H."/>
            <person name="Ochiai T."/>
        </authorList>
    </citation>
    <scope>NUCLEOTIDE SEQUENCE [LARGE SCALE GENOMIC DNA]</scope>
    <source>
        <strain evidence="2 3">MAS-1</strain>
    </source>
</reference>
<feature type="region of interest" description="Disordered" evidence="1">
    <location>
        <begin position="118"/>
        <end position="138"/>
    </location>
</feature>
<organism evidence="2 3">
    <name type="scientific">Actinomyces capricornis</name>
    <dbReference type="NCBI Taxonomy" id="2755559"/>
    <lineage>
        <taxon>Bacteria</taxon>
        <taxon>Bacillati</taxon>
        <taxon>Actinomycetota</taxon>
        <taxon>Actinomycetes</taxon>
        <taxon>Actinomycetales</taxon>
        <taxon>Actinomycetaceae</taxon>
        <taxon>Actinomyces</taxon>
    </lineage>
</organism>
<keyword evidence="3" id="KW-1185">Reference proteome</keyword>
<evidence type="ECO:0008006" key="4">
    <source>
        <dbReference type="Google" id="ProtNLM"/>
    </source>
</evidence>
<name>A0ABN6K3F6_9ACTO</name>
<evidence type="ECO:0000313" key="2">
    <source>
        <dbReference type="EMBL" id="BDA63486.1"/>
    </source>
</evidence>
<protein>
    <recommendedName>
        <fullName evidence="4">SWIM-type domain-containing protein</fullName>
    </recommendedName>
</protein>
<dbReference type="Proteomes" id="UP000824496">
    <property type="component" value="Chromosome"/>
</dbReference>
<gene>
    <name evidence="2" type="ORF">MANAM107_03200</name>
</gene>
<evidence type="ECO:0000256" key="1">
    <source>
        <dbReference type="SAM" id="MobiDB-lite"/>
    </source>
</evidence>
<proteinExistence type="predicted"/>
<sequence length="702" mass="72202">MSEADASRLPLWTRVYAALDDQALAALASRGLVRRARGELAAAGARLVAADEGAAGGGAAVQDATGRGEITVEVGRGPMSVVLPDSGPQDARCPCPVAGVCVHIITACLWLQQAAGPHASSPAQEGSTGAPDSAAPPESSALARVLAWSIQDIEAAAGAAARRRVARALSACSTGELAASTRVAQESGSLTISWPQGPRVILTPELGPRGAIVSGRHSRTARAALALEAVVRLFATAGRSWPWPSVAQELTPPQRELLGQVLRSAETLIGAGLSHVGRSSSEELSRLAHTARLEQLPYLARLLSAAAGALSALTRRDDAVDESRALSALAAAWSLALALDGTPGPAPQGLVGAARPRTVRTGRLIALSATWWQGLSGSRGLTMRLWDTEHERLESVSTGRAAGADPAFRQDSDLPLIWGTPVRGLLAGPIRLTGATRRADGTLSPAASTRVAPAGRLEEVDLAALSTALEEARQGPGMAGFGPGAPPVRLILTALTGPGGSDGSGRYGRMDLDEVHQQFLWTVTDRAGAPHLLRLGGDELELVAALEAGELPVVAVVVEGSRLTAVLTRIEGALRVVSPTMMTLGRGDDARRTHLLTRWGAHLERLRSQAAVVPPPPVADPLAALLECAQQALAVVAAIGTGAGTGGPAGPSALALRRWARQARDLNLETLAAALEEVAAAQGAAALLRATAILDRLRALAG</sequence>